<dbReference type="EMBL" id="CACTIH010009623">
    <property type="protein sequence ID" value="CAA3032596.1"/>
    <property type="molecule type" value="Genomic_DNA"/>
</dbReference>
<evidence type="ECO:0000313" key="3">
    <source>
        <dbReference type="Proteomes" id="UP000594638"/>
    </source>
</evidence>
<protein>
    <submittedName>
        <fullName evidence="2">Uncharacterized protein</fullName>
    </submittedName>
</protein>
<proteinExistence type="predicted"/>
<gene>
    <name evidence="2" type="ORF">OLEA9_A048065</name>
</gene>
<reference evidence="2 3" key="1">
    <citation type="submission" date="2019-12" db="EMBL/GenBank/DDBJ databases">
        <authorList>
            <person name="Alioto T."/>
            <person name="Alioto T."/>
            <person name="Gomez Garrido J."/>
        </authorList>
    </citation>
    <scope>NUCLEOTIDE SEQUENCE [LARGE SCALE GENOMIC DNA]</scope>
</reference>
<sequence>MRPSEDEVFDPGMSGDYLGNLLNRSKEPEDDVLNSVARGSLTGYTSECLDRRTDNDGRLLRNDLLKNRFHDDHGTLGSFRFGSPEDTFDEVRRLADGGSLLAGEVVNDKFRVDSDLDSILLKEYPVGLLDMKTDDDDKLVMRNRTVCGYDTDNRFGSAFSTEHRGKLLYRSRLGINDDRFLIGDHGEKEYNHHHTIEPVVSNVGNLDERLENRHGMDCIRSPVSASERLGSVHNIRKTTGDGWFATNERIGGEPDLGSHLVPGLSTKNFGNPLNSGCRTINDAKISKSEGGVSENIVDSIRFSTTLNKNSGYVTSVGGRMSDDGRFRNDNQVEIGEAIDTFARPVISTEFTTMSKMKQNALIYPNSSHSTRHDTTDVPFPGHTRSPNQRFSSFAANGNSSSVQETPCRWSGGNLYLLPKSGSPAYALEAEGSSRHLDVASAYRYKAILPPISDHPSKYLLNADLSNHLDVNSSAYLDYRISSFPNPSLASLAPLRIETFEQDKGSGSYALSSMENPNSGKEGNFPLTSGGLYQHIIYPEVDKTLAGQDFLYSNKQDSSLGMYHHEEDSLNYDKDFKSSKENIISYEEHLRHSKAPSKDSKSNRRSVFTRLTSGPVAQVQEEENSNYVCYDESYMDSSVNEVMDLLHQGLNNRVRVGKKPKKCKPFHTGCNYEESGLDERQAFVDSNIEVDQSMTTRYMKDIYGAIDENDNEVLKETRSVDFKRRSETKKKLIETSTKTNPSIEGMISRVNAEVDSLAHKSCKRRKLVRPIFTKNDSVVEGVISNPSGNYETVLNAPEAKMRNPDTGLSNMISKRSHELGDANMTSSFKSKGLKIRSFSSRSHKLEEGKETSNVPETTKL</sequence>
<organism evidence="2 3">
    <name type="scientific">Olea europaea subsp. europaea</name>
    <dbReference type="NCBI Taxonomy" id="158383"/>
    <lineage>
        <taxon>Eukaryota</taxon>
        <taxon>Viridiplantae</taxon>
        <taxon>Streptophyta</taxon>
        <taxon>Embryophyta</taxon>
        <taxon>Tracheophyta</taxon>
        <taxon>Spermatophyta</taxon>
        <taxon>Magnoliopsida</taxon>
        <taxon>eudicotyledons</taxon>
        <taxon>Gunneridae</taxon>
        <taxon>Pentapetalae</taxon>
        <taxon>asterids</taxon>
        <taxon>lamiids</taxon>
        <taxon>Lamiales</taxon>
        <taxon>Oleaceae</taxon>
        <taxon>Oleeae</taxon>
        <taxon>Olea</taxon>
    </lineage>
</organism>
<evidence type="ECO:0000313" key="2">
    <source>
        <dbReference type="EMBL" id="CAA3032596.1"/>
    </source>
</evidence>
<dbReference type="Gramene" id="OE9A048065T1">
    <property type="protein sequence ID" value="OE9A048065C1"/>
    <property type="gene ID" value="OE9A048065"/>
</dbReference>
<dbReference type="AlphaFoldDB" id="A0A8S0VL35"/>
<feature type="region of interest" description="Disordered" evidence="1">
    <location>
        <begin position="817"/>
        <end position="859"/>
    </location>
</feature>
<feature type="compositionally biased region" description="Polar residues" evidence="1">
    <location>
        <begin position="850"/>
        <end position="859"/>
    </location>
</feature>
<accession>A0A8S0VL35</accession>
<evidence type="ECO:0000256" key="1">
    <source>
        <dbReference type="SAM" id="MobiDB-lite"/>
    </source>
</evidence>
<comment type="caution">
    <text evidence="2">The sequence shown here is derived from an EMBL/GenBank/DDBJ whole genome shotgun (WGS) entry which is preliminary data.</text>
</comment>
<name>A0A8S0VL35_OLEEU</name>
<keyword evidence="3" id="KW-1185">Reference proteome</keyword>
<dbReference type="Proteomes" id="UP000594638">
    <property type="component" value="Unassembled WGS sequence"/>
</dbReference>
<dbReference type="OrthoDB" id="1928633at2759"/>